<evidence type="ECO:0000256" key="1">
    <source>
        <dbReference type="SAM" id="Phobius"/>
    </source>
</evidence>
<keyword evidence="1" id="KW-0472">Membrane</keyword>
<dbReference type="Proteomes" id="UP000581447">
    <property type="component" value="Unassembled WGS sequence"/>
</dbReference>
<comment type="caution">
    <text evidence="2">The sequence shown here is derived from an EMBL/GenBank/DDBJ whole genome shotgun (WGS) entry which is preliminary data.</text>
</comment>
<reference evidence="2 3" key="1">
    <citation type="submission" date="2020-08" db="EMBL/GenBank/DDBJ databases">
        <title>Genomic Encyclopedia of Type Strains, Phase IV (KMG-IV): sequencing the most valuable type-strain genomes for metagenomic binning, comparative biology and taxonomic classification.</title>
        <authorList>
            <person name="Goeker M."/>
        </authorList>
    </citation>
    <scope>NUCLEOTIDE SEQUENCE [LARGE SCALE GENOMIC DNA]</scope>
    <source>
        <strain evidence="2 3">DSM 29050</strain>
    </source>
</reference>
<feature type="transmembrane region" description="Helical" evidence="1">
    <location>
        <begin position="44"/>
        <end position="68"/>
    </location>
</feature>
<keyword evidence="3" id="KW-1185">Reference proteome</keyword>
<evidence type="ECO:0000313" key="2">
    <source>
        <dbReference type="EMBL" id="MBB3942346.1"/>
    </source>
</evidence>
<gene>
    <name evidence="2" type="ORF">GGR91_000568</name>
</gene>
<keyword evidence="1" id="KW-1133">Transmembrane helix</keyword>
<protein>
    <submittedName>
        <fullName evidence="2">Uncharacterized protein</fullName>
    </submittedName>
</protein>
<dbReference type="EMBL" id="JACIEA010000001">
    <property type="protein sequence ID" value="MBB3942346.1"/>
    <property type="molecule type" value="Genomic_DNA"/>
</dbReference>
<sequence length="71" mass="7785">MSSFTLMNWQDHFWTALSAASALLVLISSVADRRRHKRTKLDQVGIMPWTGITVFSVLITVLAAALAIKGA</sequence>
<evidence type="ECO:0000313" key="3">
    <source>
        <dbReference type="Proteomes" id="UP000581447"/>
    </source>
</evidence>
<dbReference type="AlphaFoldDB" id="A0A840AZC3"/>
<accession>A0A840AZC3</accession>
<keyword evidence="1" id="KW-0812">Transmembrane</keyword>
<organism evidence="2 3">
    <name type="scientific">Sphingorhabdus rigui</name>
    <dbReference type="NCBI Taxonomy" id="1282858"/>
    <lineage>
        <taxon>Bacteria</taxon>
        <taxon>Pseudomonadati</taxon>
        <taxon>Pseudomonadota</taxon>
        <taxon>Alphaproteobacteria</taxon>
        <taxon>Sphingomonadales</taxon>
        <taxon>Sphingomonadaceae</taxon>
        <taxon>Sphingorhabdus</taxon>
    </lineage>
</organism>
<feature type="transmembrane region" description="Helical" evidence="1">
    <location>
        <begin position="12"/>
        <end position="32"/>
    </location>
</feature>
<proteinExistence type="predicted"/>
<name>A0A840AZC3_9SPHN</name>